<keyword evidence="5" id="KW-0489">Methyltransferase</keyword>
<name>A0A1X7F4N5_9BACI</name>
<evidence type="ECO:0000256" key="4">
    <source>
        <dbReference type="ARBA" id="ARBA00023136"/>
    </source>
</evidence>
<accession>A0A0H4KDK2</accession>
<keyword evidence="2" id="KW-0812">Transmembrane</keyword>
<dbReference type="Gene3D" id="1.20.120.1630">
    <property type="match status" value="1"/>
</dbReference>
<evidence type="ECO:0000256" key="1">
    <source>
        <dbReference type="ARBA" id="ARBA00004141"/>
    </source>
</evidence>
<comment type="subcellular location">
    <subcellularLocation>
        <location evidence="1">Membrane</location>
        <topology evidence="1">Multi-pass membrane protein</topology>
    </subcellularLocation>
</comment>
<dbReference type="PANTHER" id="PTHR43847:SF1">
    <property type="entry name" value="BLL3993 PROTEIN"/>
    <property type="match status" value="1"/>
</dbReference>
<dbReference type="Proteomes" id="UP000036202">
    <property type="component" value="Chromosome"/>
</dbReference>
<evidence type="ECO:0000313" key="6">
    <source>
        <dbReference type="Proteomes" id="UP000036202"/>
    </source>
</evidence>
<sequence length="186" mass="21943">MFLFLFLIVQRLAELFVAKRNERWMKKKGAIEHGQEHYPLMVVIHLLFFVSLGGEAFLWREFQGQVIGFLFILFVAVQIIRVWALVSLGRFWNTKILILKDANVVLKGPYKYIKHPNYFVVTCEFLLVPLIFHAYATLVVFSLLNLCILSVRISAEEEALEKWTDYESAMENKGRFFFFRKRVNID</sequence>
<organism evidence="5 6">
    <name type="scientific">Priestia filamentosa</name>
    <dbReference type="NCBI Taxonomy" id="1402861"/>
    <lineage>
        <taxon>Bacteria</taxon>
        <taxon>Bacillati</taxon>
        <taxon>Bacillota</taxon>
        <taxon>Bacilli</taxon>
        <taxon>Bacillales</taxon>
        <taxon>Bacillaceae</taxon>
        <taxon>Priestia</taxon>
    </lineage>
</organism>
<dbReference type="OrthoDB" id="7203053at2"/>
<dbReference type="PANTHER" id="PTHR43847">
    <property type="entry name" value="BLL3993 PROTEIN"/>
    <property type="match status" value="1"/>
</dbReference>
<keyword evidence="6" id="KW-1185">Reference proteome</keyword>
<dbReference type="GO" id="GO:0004671">
    <property type="term" value="F:protein C-terminal S-isoprenylcysteine carboxyl O-methyltransferase activity"/>
    <property type="evidence" value="ECO:0007669"/>
    <property type="project" value="InterPro"/>
</dbReference>
<dbReference type="PATRIC" id="fig|135735.6.peg.1175"/>
<dbReference type="InterPro" id="IPR052527">
    <property type="entry name" value="Metal_cation-efflux_comp"/>
</dbReference>
<keyword evidence="5" id="KW-0808">Transferase</keyword>
<dbReference type="AlphaFoldDB" id="A0A1X7F4N5"/>
<dbReference type="GeneID" id="93702421"/>
<evidence type="ECO:0000256" key="3">
    <source>
        <dbReference type="ARBA" id="ARBA00022989"/>
    </source>
</evidence>
<evidence type="ECO:0000256" key="2">
    <source>
        <dbReference type="ARBA" id="ARBA00022692"/>
    </source>
</evidence>
<dbReference type="EMBL" id="CP011974">
    <property type="protein sequence ID" value="AKO91680.1"/>
    <property type="molecule type" value="Genomic_DNA"/>
</dbReference>
<accession>A0A1X7F4N5</accession>
<dbReference type="Pfam" id="PF04140">
    <property type="entry name" value="ICMT"/>
    <property type="match status" value="1"/>
</dbReference>
<keyword evidence="3" id="KW-1133">Transmembrane helix</keyword>
<dbReference type="RefSeq" id="WP_019393136.1">
    <property type="nucleotide sequence ID" value="NZ_ALIM01000023.1"/>
</dbReference>
<reference evidence="5 6" key="1">
    <citation type="journal article" date="2015" name="PLoS ONE">
        <title>Genome Sequence of Bacillus endophyticus and Analysis of Its Companion Mechanism in the Ketogulonigenium vulgare-Bacillus Strain Consortium.</title>
        <authorList>
            <person name="Jia N."/>
            <person name="Du J."/>
            <person name="Ding M.Z."/>
            <person name="Gao F."/>
            <person name="Yuan Y.J."/>
        </authorList>
    </citation>
    <scope>NUCLEOTIDE SEQUENCE [LARGE SCALE GENOMIC DNA]</scope>
    <source>
        <strain evidence="5 6">Hbe603</strain>
    </source>
</reference>
<keyword evidence="4" id="KW-0472">Membrane</keyword>
<protein>
    <submittedName>
        <fullName evidence="5">Isoprenylcysteine carboxyl methyltransferase</fullName>
    </submittedName>
</protein>
<dbReference type="InterPro" id="IPR007269">
    <property type="entry name" value="ICMT_MeTrfase"/>
</dbReference>
<dbReference type="KEGG" id="beo:BEH_05910"/>
<gene>
    <name evidence="5" type="ORF">BEH_05910</name>
</gene>
<dbReference type="GO" id="GO:0016020">
    <property type="term" value="C:membrane"/>
    <property type="evidence" value="ECO:0007669"/>
    <property type="project" value="UniProtKB-SubCell"/>
</dbReference>
<dbReference type="GO" id="GO:0032259">
    <property type="term" value="P:methylation"/>
    <property type="evidence" value="ECO:0007669"/>
    <property type="project" value="UniProtKB-KW"/>
</dbReference>
<reference evidence="6" key="2">
    <citation type="submission" date="2015-06" db="EMBL/GenBank/DDBJ databases">
        <title>Genome Sequence of Bacillus endophyticus and Analysis of its Companion Mechanism in the Ketogulonigenium vulgare-Bacillus strain Consortium.</title>
        <authorList>
            <person name="Jia N."/>
            <person name="Du J."/>
            <person name="Ding M.-Z."/>
            <person name="Gao F."/>
            <person name="Yuan Y.-J."/>
        </authorList>
    </citation>
    <scope>NUCLEOTIDE SEQUENCE [LARGE SCALE GENOMIC DNA]</scope>
    <source>
        <strain evidence="6">Hbe603</strain>
    </source>
</reference>
<proteinExistence type="predicted"/>
<evidence type="ECO:0000313" key="5">
    <source>
        <dbReference type="EMBL" id="AKO91680.1"/>
    </source>
</evidence>